<evidence type="ECO:0000313" key="2">
    <source>
        <dbReference type="Proteomes" id="UP000616151"/>
    </source>
</evidence>
<comment type="caution">
    <text evidence="1">The sequence shown here is derived from an EMBL/GenBank/DDBJ whole genome shotgun (WGS) entry which is preliminary data.</text>
</comment>
<dbReference type="Proteomes" id="UP000616151">
    <property type="component" value="Unassembled WGS sequence"/>
</dbReference>
<sequence length="310" mass="34144">MTAKFNLVLVHSAGWQAVADFEAIKRHVEELAPDIEVFVVSNEMPSSYTRKKAAARPSLVFSPIRLLAFAPARGKVYAGQPMSKLVEMQKLAAGGMRVPRFTEIRPDTILSPKDYGPHTIVKASYAFAAWGQGIELQLTENVRYRPPEDYPKDHPGRRAPMVAQAYIDCGHAMSCRVLTLFGVPIFSYLRRATKPLALAGKTGPFEVPDFLPAPPDMTAHVTQESDMLAFAAKAYGAMPEVALQACDILRDKEGGLHLLEINPGGGTWMFSSKNAQVYKDRLGTDDLAAYFDAFQVCARVLVERTRAEAK</sequence>
<name>A0ACC5RCZ4_9HYPH</name>
<reference evidence="1" key="1">
    <citation type="submission" date="2021-01" db="EMBL/GenBank/DDBJ databases">
        <authorList>
            <person name="Sun Q."/>
        </authorList>
    </citation>
    <scope>NUCLEOTIDE SEQUENCE</scope>
    <source>
        <strain evidence="1">YIM B02566</strain>
    </source>
</reference>
<keyword evidence="2" id="KW-1185">Reference proteome</keyword>
<evidence type="ECO:0000313" key="1">
    <source>
        <dbReference type="EMBL" id="MBK1870566.1"/>
    </source>
</evidence>
<organism evidence="1 2">
    <name type="scientific">Taklimakanibacter albus</name>
    <dbReference type="NCBI Taxonomy" id="2800327"/>
    <lineage>
        <taxon>Bacteria</taxon>
        <taxon>Pseudomonadati</taxon>
        <taxon>Pseudomonadota</taxon>
        <taxon>Alphaproteobacteria</taxon>
        <taxon>Hyphomicrobiales</taxon>
        <taxon>Aestuariivirgaceae</taxon>
        <taxon>Taklimakanibacter</taxon>
    </lineage>
</organism>
<proteinExistence type="predicted"/>
<dbReference type="EMBL" id="JAENHL010000008">
    <property type="protein sequence ID" value="MBK1870566.1"/>
    <property type="molecule type" value="Genomic_DNA"/>
</dbReference>
<accession>A0ACC5RCZ4</accession>
<gene>
    <name evidence="1" type="ORF">JHL16_29650</name>
</gene>
<protein>
    <submittedName>
        <fullName evidence="1">Uncharacterized protein</fullName>
    </submittedName>
</protein>